<proteinExistence type="predicted"/>
<reference evidence="1 2" key="1">
    <citation type="journal article" date="2019" name="Nat. Ecol. Evol.">
        <title>Megaphylogeny resolves global patterns of mushroom evolution.</title>
        <authorList>
            <person name="Varga T."/>
            <person name="Krizsan K."/>
            <person name="Foldi C."/>
            <person name="Dima B."/>
            <person name="Sanchez-Garcia M."/>
            <person name="Sanchez-Ramirez S."/>
            <person name="Szollosi G.J."/>
            <person name="Szarkandi J.G."/>
            <person name="Papp V."/>
            <person name="Albert L."/>
            <person name="Andreopoulos W."/>
            <person name="Angelini C."/>
            <person name="Antonin V."/>
            <person name="Barry K.W."/>
            <person name="Bougher N.L."/>
            <person name="Buchanan P."/>
            <person name="Buyck B."/>
            <person name="Bense V."/>
            <person name="Catcheside P."/>
            <person name="Chovatia M."/>
            <person name="Cooper J."/>
            <person name="Damon W."/>
            <person name="Desjardin D."/>
            <person name="Finy P."/>
            <person name="Geml J."/>
            <person name="Haridas S."/>
            <person name="Hughes K."/>
            <person name="Justo A."/>
            <person name="Karasinski D."/>
            <person name="Kautmanova I."/>
            <person name="Kiss B."/>
            <person name="Kocsube S."/>
            <person name="Kotiranta H."/>
            <person name="LaButti K.M."/>
            <person name="Lechner B.E."/>
            <person name="Liimatainen K."/>
            <person name="Lipzen A."/>
            <person name="Lukacs Z."/>
            <person name="Mihaltcheva S."/>
            <person name="Morgado L.N."/>
            <person name="Niskanen T."/>
            <person name="Noordeloos M.E."/>
            <person name="Ohm R.A."/>
            <person name="Ortiz-Santana B."/>
            <person name="Ovrebo C."/>
            <person name="Racz N."/>
            <person name="Riley R."/>
            <person name="Savchenko A."/>
            <person name="Shiryaev A."/>
            <person name="Soop K."/>
            <person name="Spirin V."/>
            <person name="Szebenyi C."/>
            <person name="Tomsovsky M."/>
            <person name="Tulloss R.E."/>
            <person name="Uehling J."/>
            <person name="Grigoriev I.V."/>
            <person name="Vagvolgyi C."/>
            <person name="Papp T."/>
            <person name="Martin F.M."/>
            <person name="Miettinen O."/>
            <person name="Hibbett D.S."/>
            <person name="Nagy L.G."/>
        </authorList>
    </citation>
    <scope>NUCLEOTIDE SEQUENCE [LARGE SCALE GENOMIC DNA]</scope>
    <source>
        <strain evidence="1 2">CBS 121175</strain>
    </source>
</reference>
<feature type="non-terminal residue" evidence="1">
    <location>
        <position position="82"/>
    </location>
</feature>
<dbReference type="Proteomes" id="UP000307440">
    <property type="component" value="Unassembled WGS sequence"/>
</dbReference>
<dbReference type="OrthoDB" id="3265734at2759"/>
<evidence type="ECO:0000313" key="1">
    <source>
        <dbReference type="EMBL" id="TFK19650.1"/>
    </source>
</evidence>
<protein>
    <submittedName>
        <fullName evidence="1">Uncharacterized protein</fullName>
    </submittedName>
</protein>
<keyword evidence="2" id="KW-1185">Reference proteome</keyword>
<dbReference type="Gene3D" id="2.60.120.260">
    <property type="entry name" value="Galactose-binding domain-like"/>
    <property type="match status" value="1"/>
</dbReference>
<accession>A0A5C3KHQ4</accession>
<feature type="non-terminal residue" evidence="1">
    <location>
        <position position="1"/>
    </location>
</feature>
<name>A0A5C3KHQ4_COPMA</name>
<evidence type="ECO:0000313" key="2">
    <source>
        <dbReference type="Proteomes" id="UP000307440"/>
    </source>
</evidence>
<organism evidence="1 2">
    <name type="scientific">Coprinopsis marcescibilis</name>
    <name type="common">Agaric fungus</name>
    <name type="synonym">Psathyrella marcescibilis</name>
    <dbReference type="NCBI Taxonomy" id="230819"/>
    <lineage>
        <taxon>Eukaryota</taxon>
        <taxon>Fungi</taxon>
        <taxon>Dikarya</taxon>
        <taxon>Basidiomycota</taxon>
        <taxon>Agaricomycotina</taxon>
        <taxon>Agaricomycetes</taxon>
        <taxon>Agaricomycetidae</taxon>
        <taxon>Agaricales</taxon>
        <taxon>Agaricineae</taxon>
        <taxon>Psathyrellaceae</taxon>
        <taxon>Coprinopsis</taxon>
    </lineage>
</organism>
<sequence>GTRIAVYGLISPQGVGSTPVSRYSVDSGAVTTFRATETSERQSQALFYDSGILPADTHTLFVTNEAEGSFFWLDYLLVTPTP</sequence>
<dbReference type="EMBL" id="ML210331">
    <property type="protein sequence ID" value="TFK19650.1"/>
    <property type="molecule type" value="Genomic_DNA"/>
</dbReference>
<dbReference type="AlphaFoldDB" id="A0A5C3KHQ4"/>
<gene>
    <name evidence="1" type="ORF">FA15DRAFT_555079</name>
</gene>